<dbReference type="Gramene" id="ERN04583">
    <property type="protein sequence ID" value="ERN04583"/>
    <property type="gene ID" value="AMTR_s00075p00085130"/>
</dbReference>
<evidence type="ECO:0000313" key="1">
    <source>
        <dbReference type="EMBL" id="ERN04583.1"/>
    </source>
</evidence>
<name>W1P9I0_AMBTC</name>
<evidence type="ECO:0000313" key="2">
    <source>
        <dbReference type="Proteomes" id="UP000017836"/>
    </source>
</evidence>
<gene>
    <name evidence="1" type="ORF">AMTR_s00075p00085130</name>
</gene>
<accession>W1P9I0</accession>
<organism evidence="1 2">
    <name type="scientific">Amborella trichopoda</name>
    <dbReference type="NCBI Taxonomy" id="13333"/>
    <lineage>
        <taxon>Eukaryota</taxon>
        <taxon>Viridiplantae</taxon>
        <taxon>Streptophyta</taxon>
        <taxon>Embryophyta</taxon>
        <taxon>Tracheophyta</taxon>
        <taxon>Spermatophyta</taxon>
        <taxon>Magnoliopsida</taxon>
        <taxon>Amborellales</taxon>
        <taxon>Amborellaceae</taxon>
        <taxon>Amborella</taxon>
    </lineage>
</organism>
<dbReference type="Proteomes" id="UP000017836">
    <property type="component" value="Unassembled WGS sequence"/>
</dbReference>
<proteinExistence type="predicted"/>
<keyword evidence="2" id="KW-1185">Reference proteome</keyword>
<dbReference type="EMBL" id="KI394195">
    <property type="protein sequence ID" value="ERN04583.1"/>
    <property type="molecule type" value="Genomic_DNA"/>
</dbReference>
<dbReference type="AlphaFoldDB" id="W1P9I0"/>
<sequence>MLDDLSDTLGNELCTTEFCARQSVVLISAVCSAVKGVHDRELCVAEYYAWQSAVLGSAVNSAVKGARDRDLCTAKHCAQQ</sequence>
<dbReference type="HOGENOM" id="CLU_181027_0_0_1"/>
<protein>
    <submittedName>
        <fullName evidence="1">Uncharacterized protein</fullName>
    </submittedName>
</protein>
<reference evidence="2" key="1">
    <citation type="journal article" date="2013" name="Science">
        <title>The Amborella genome and the evolution of flowering plants.</title>
        <authorList>
            <consortium name="Amborella Genome Project"/>
        </authorList>
    </citation>
    <scope>NUCLEOTIDE SEQUENCE [LARGE SCALE GENOMIC DNA]</scope>
</reference>